<dbReference type="AlphaFoldDB" id="A0A0S2I1K6"/>
<dbReference type="RefSeq" id="WP_057953585.1">
    <property type="nucleotide sequence ID" value="NZ_CP013118.1"/>
</dbReference>
<dbReference type="EMBL" id="CP013118">
    <property type="protein sequence ID" value="ALO16191.1"/>
    <property type="molecule type" value="Genomic_DNA"/>
</dbReference>
<protein>
    <recommendedName>
        <fullName evidence="4">Thioredoxin</fullName>
    </recommendedName>
</protein>
<feature type="signal peptide" evidence="1">
    <location>
        <begin position="1"/>
        <end position="21"/>
    </location>
</feature>
<dbReference type="OrthoDB" id="5524063at2"/>
<evidence type="ECO:0000313" key="2">
    <source>
        <dbReference type="EMBL" id="ALO16191.1"/>
    </source>
</evidence>
<dbReference type="InterPro" id="IPR036249">
    <property type="entry name" value="Thioredoxin-like_sf"/>
</dbReference>
<dbReference type="KEGG" id="blq:L21SP5_02568"/>
<dbReference type="STRING" id="1307839.L21SP5_02568"/>
<dbReference type="NCBIfam" id="NF040494">
    <property type="entry name" value="nitrored_ArsF"/>
    <property type="match status" value="1"/>
</dbReference>
<dbReference type="SUPFAM" id="SSF52833">
    <property type="entry name" value="Thioredoxin-like"/>
    <property type="match status" value="1"/>
</dbReference>
<proteinExistence type="predicted"/>
<dbReference type="Proteomes" id="UP000064893">
    <property type="component" value="Chromosome"/>
</dbReference>
<evidence type="ECO:0000313" key="3">
    <source>
        <dbReference type="Proteomes" id="UP000064893"/>
    </source>
</evidence>
<gene>
    <name evidence="2" type="ORF">L21SP5_02568</name>
</gene>
<reference evidence="2 3" key="1">
    <citation type="submission" date="2015-11" db="EMBL/GenBank/DDBJ databases">
        <title>Description and complete genome sequence of a novel strain predominating in hypersaline microbial mats and representing a new family of the Bacteriodetes phylum.</title>
        <authorList>
            <person name="Spring S."/>
            <person name="Bunk B."/>
            <person name="Sproer C."/>
            <person name="Klenk H.-P."/>
        </authorList>
    </citation>
    <scope>NUCLEOTIDE SEQUENCE [LARGE SCALE GENOMIC DNA]</scope>
    <source>
        <strain evidence="2 3">L21-Spi-D4</strain>
    </source>
</reference>
<name>A0A0S2I1K6_9BACT</name>
<evidence type="ECO:0000256" key="1">
    <source>
        <dbReference type="SAM" id="SignalP"/>
    </source>
</evidence>
<dbReference type="PROSITE" id="PS51257">
    <property type="entry name" value="PROKAR_LIPOPROTEIN"/>
    <property type="match status" value="1"/>
</dbReference>
<evidence type="ECO:0008006" key="4">
    <source>
        <dbReference type="Google" id="ProtNLM"/>
    </source>
</evidence>
<keyword evidence="1" id="KW-0732">Signal</keyword>
<feature type="chain" id="PRO_5006599606" description="Thioredoxin" evidence="1">
    <location>
        <begin position="22"/>
        <end position="145"/>
    </location>
</feature>
<dbReference type="InterPro" id="IPR047698">
    <property type="entry name" value="ArsF-like"/>
</dbReference>
<sequence length="145" mass="16215" precursor="true">MQLLKISIAGLALVLSFGSCNNEKGTTKEKNEKEVVKQSPVKAEQVAVYYFHSTRRCATCQAIERVSRSAVKNFFEGNIRFVSYNIEEEDGAAKAKEVNVKSSALVIMRDGEKIDITDEAFMNARSNPQKLKALIKEKIEPLKKS</sequence>
<accession>A0A0S2I1K6</accession>
<keyword evidence="3" id="KW-1185">Reference proteome</keyword>
<dbReference type="Gene3D" id="3.40.30.10">
    <property type="entry name" value="Glutaredoxin"/>
    <property type="match status" value="1"/>
</dbReference>
<organism evidence="2 3">
    <name type="scientific">Salinivirga cyanobacteriivorans</name>
    <dbReference type="NCBI Taxonomy" id="1307839"/>
    <lineage>
        <taxon>Bacteria</taxon>
        <taxon>Pseudomonadati</taxon>
        <taxon>Bacteroidota</taxon>
        <taxon>Bacteroidia</taxon>
        <taxon>Bacteroidales</taxon>
        <taxon>Salinivirgaceae</taxon>
        <taxon>Salinivirga</taxon>
    </lineage>
</organism>